<comment type="caution">
    <text evidence="2">The sequence shown here is derived from an EMBL/GenBank/DDBJ whole genome shotgun (WGS) entry which is preliminary data.</text>
</comment>
<organism evidence="2 3">
    <name type="scientific">Anaeramoeba flamelloides</name>
    <dbReference type="NCBI Taxonomy" id="1746091"/>
    <lineage>
        <taxon>Eukaryota</taxon>
        <taxon>Metamonada</taxon>
        <taxon>Anaeramoebidae</taxon>
        <taxon>Anaeramoeba</taxon>
    </lineage>
</organism>
<dbReference type="GO" id="GO:0007034">
    <property type="term" value="P:vacuolar transport"/>
    <property type="evidence" value="ECO:0007669"/>
    <property type="project" value="InterPro"/>
</dbReference>
<dbReference type="Proteomes" id="UP001146793">
    <property type="component" value="Unassembled WGS sequence"/>
</dbReference>
<dbReference type="AlphaFoldDB" id="A0AAV8A6Y0"/>
<evidence type="ECO:0000256" key="1">
    <source>
        <dbReference type="SAM" id="Coils"/>
    </source>
</evidence>
<evidence type="ECO:0000313" key="3">
    <source>
        <dbReference type="Proteomes" id="UP001146793"/>
    </source>
</evidence>
<accession>A0AAV8A6Y0</accession>
<dbReference type="PANTHER" id="PTHR10476">
    <property type="entry name" value="CHARGED MULTIVESICULAR BODY PROTEIN"/>
    <property type="match status" value="1"/>
</dbReference>
<reference evidence="2" key="1">
    <citation type="submission" date="2022-08" db="EMBL/GenBank/DDBJ databases">
        <title>Novel sulphate-reducing endosymbionts in the free-living metamonad Anaeramoeba.</title>
        <authorList>
            <person name="Jerlstrom-Hultqvist J."/>
            <person name="Cepicka I."/>
            <person name="Gallot-Lavallee L."/>
            <person name="Salas-Leiva D."/>
            <person name="Curtis B.A."/>
            <person name="Zahonova K."/>
            <person name="Pipaliya S."/>
            <person name="Dacks J."/>
            <person name="Roger A.J."/>
        </authorList>
    </citation>
    <scope>NUCLEOTIDE SEQUENCE</scope>
    <source>
        <strain evidence="2">Busselton2</strain>
    </source>
</reference>
<name>A0AAV8A6Y0_9EUKA</name>
<dbReference type="Pfam" id="PF03357">
    <property type="entry name" value="Snf7"/>
    <property type="match status" value="1"/>
</dbReference>
<gene>
    <name evidence="2" type="ORF">M0812_06161</name>
</gene>
<dbReference type="InterPro" id="IPR005024">
    <property type="entry name" value="Snf7_fam"/>
</dbReference>
<dbReference type="Gene3D" id="6.10.140.1230">
    <property type="match status" value="1"/>
</dbReference>
<protein>
    <submittedName>
        <fullName evidence="2">Charged multivesicular body protein 1b</fullName>
    </submittedName>
</protein>
<keyword evidence="1" id="KW-0175">Coiled coil</keyword>
<dbReference type="EMBL" id="JANTQA010000012">
    <property type="protein sequence ID" value="KAJ3449999.1"/>
    <property type="molecule type" value="Genomic_DNA"/>
</dbReference>
<evidence type="ECO:0000313" key="2">
    <source>
        <dbReference type="EMBL" id="KAJ3449999.1"/>
    </source>
</evidence>
<sequence length="350" mass="40785">MSIFTFFAHIWGFITKIFHDVFVFFSDSNLLESSSNDSVMVSSDEYSTNEEEEEGNSNLLKETEYQKKKLLIQQKQWAVYFNKTIDFDEESEQKKLRNTVSQNKPFKQDKENVIQIQNKPTKETKNIENNDLELVEQKHEEQQQQFNKTNKKKKWLRDHQLFQLKFTSKSLSRQSRKCEKEQKKQIRLMKKAIQKGNQEGARIYAENSIRQKNQAMSLLKLSSRIDGVASKIQTALTMKKLTRSMKGVVGNMSKAMEQMNLVEMTSVMDKFEEQFDDLGIMSETMGESMDQSISTPNEEVDLLIQQVSEEHGLSIQGQMKSVPTTGKNMEEEKIENNEDSILERLNKLKN</sequence>
<proteinExistence type="predicted"/>
<feature type="coiled-coil region" evidence="1">
    <location>
        <begin position="125"/>
        <end position="152"/>
    </location>
</feature>